<reference evidence="1 2" key="1">
    <citation type="submission" date="2018-06" db="EMBL/GenBank/DDBJ databases">
        <title>Comparative genomics reveals the genomic features of Rhizophagus irregularis, R. cerebriforme, R. diaphanum and Gigaspora rosea, and their symbiotic lifestyle signature.</title>
        <authorList>
            <person name="Morin E."/>
            <person name="San Clemente H."/>
            <person name="Chen E.C.H."/>
            <person name="De La Providencia I."/>
            <person name="Hainaut M."/>
            <person name="Kuo A."/>
            <person name="Kohler A."/>
            <person name="Murat C."/>
            <person name="Tang N."/>
            <person name="Roy S."/>
            <person name="Loubradou J."/>
            <person name="Henrissat B."/>
            <person name="Grigoriev I.V."/>
            <person name="Corradi N."/>
            <person name="Roux C."/>
            <person name="Martin F.M."/>
        </authorList>
    </citation>
    <scope>NUCLEOTIDE SEQUENCE [LARGE SCALE GENOMIC DNA]</scope>
    <source>
        <strain evidence="1 2">DAOM 194757</strain>
    </source>
</reference>
<dbReference type="Proteomes" id="UP000266673">
    <property type="component" value="Unassembled WGS sequence"/>
</dbReference>
<keyword evidence="2" id="KW-1185">Reference proteome</keyword>
<evidence type="ECO:0000313" key="1">
    <source>
        <dbReference type="EMBL" id="RIB22205.1"/>
    </source>
</evidence>
<dbReference type="OrthoDB" id="2420206at2759"/>
<dbReference type="AlphaFoldDB" id="A0A397VIA2"/>
<proteinExistence type="predicted"/>
<name>A0A397VIA2_9GLOM</name>
<evidence type="ECO:0000313" key="2">
    <source>
        <dbReference type="Proteomes" id="UP000266673"/>
    </source>
</evidence>
<sequence>MNSSTNSFEPYPQFPIVKKSNRGRKTLAVKEGYVDPTGQTHVMTVRRTLPPTPRQPKKRSVKKINNKPSNYCKRCEYDDKFINLLTDRISNLENLVQKISNVTVNQSQTTTMLNFNAMETDDLIELSNHLNILSPNSQNNEYSSSVEIVQNQLVTNQFVANPLTSPPLSDCSDFFPDFPVNFHPGFNQF</sequence>
<accession>A0A397VIA2</accession>
<comment type="caution">
    <text evidence="1">The sequence shown here is derived from an EMBL/GenBank/DDBJ whole genome shotgun (WGS) entry which is preliminary data.</text>
</comment>
<organism evidence="1 2">
    <name type="scientific">Gigaspora rosea</name>
    <dbReference type="NCBI Taxonomy" id="44941"/>
    <lineage>
        <taxon>Eukaryota</taxon>
        <taxon>Fungi</taxon>
        <taxon>Fungi incertae sedis</taxon>
        <taxon>Mucoromycota</taxon>
        <taxon>Glomeromycotina</taxon>
        <taxon>Glomeromycetes</taxon>
        <taxon>Diversisporales</taxon>
        <taxon>Gigasporaceae</taxon>
        <taxon>Gigaspora</taxon>
    </lineage>
</organism>
<gene>
    <name evidence="1" type="ORF">C2G38_2296699</name>
</gene>
<dbReference type="EMBL" id="QKWP01000320">
    <property type="protein sequence ID" value="RIB22205.1"/>
    <property type="molecule type" value="Genomic_DNA"/>
</dbReference>
<protein>
    <submittedName>
        <fullName evidence="1">Uncharacterized protein</fullName>
    </submittedName>
</protein>